<evidence type="ECO:0000256" key="5">
    <source>
        <dbReference type="PROSITE-ProRule" id="PRU00723"/>
    </source>
</evidence>
<gene>
    <name evidence="7" type="ORF">DM860_011904</name>
</gene>
<dbReference type="PROSITE" id="PS50103">
    <property type="entry name" value="ZF_C3H1"/>
    <property type="match status" value="5"/>
</dbReference>
<dbReference type="Pfam" id="PF00642">
    <property type="entry name" value="zf-CCCH"/>
    <property type="match status" value="5"/>
</dbReference>
<dbReference type="Gene3D" id="4.10.1000.10">
    <property type="entry name" value="Zinc finger, CCCH-type"/>
    <property type="match status" value="2"/>
</dbReference>
<feature type="domain" description="C3H1-type" evidence="6">
    <location>
        <begin position="343"/>
        <end position="371"/>
    </location>
</feature>
<feature type="zinc finger region" description="C3H1-type" evidence="5">
    <location>
        <begin position="94"/>
        <end position="122"/>
    </location>
</feature>
<keyword evidence="4" id="KW-0238">DNA-binding</keyword>
<evidence type="ECO:0000259" key="6">
    <source>
        <dbReference type="PROSITE" id="PS50103"/>
    </source>
</evidence>
<feature type="domain" description="C3H1-type" evidence="6">
    <location>
        <begin position="297"/>
        <end position="325"/>
    </location>
</feature>
<evidence type="ECO:0000256" key="2">
    <source>
        <dbReference type="ARBA" id="ARBA00022771"/>
    </source>
</evidence>
<proteinExistence type="predicted"/>
<dbReference type="GO" id="GO:0008270">
    <property type="term" value="F:zinc ion binding"/>
    <property type="evidence" value="ECO:0007669"/>
    <property type="project" value="UniProtKB-KW"/>
</dbReference>
<reference evidence="7 8" key="1">
    <citation type="submission" date="2018-06" db="EMBL/GenBank/DDBJ databases">
        <title>The Genome of Cuscuta australis (Dodder) Provides Insight into the Evolution of Plant Parasitism.</title>
        <authorList>
            <person name="Liu H."/>
        </authorList>
    </citation>
    <scope>NUCLEOTIDE SEQUENCE [LARGE SCALE GENOMIC DNA]</scope>
    <source>
        <strain evidence="8">cv. Yunnan</strain>
        <tissue evidence="7">Vines</tissue>
    </source>
</reference>
<feature type="domain" description="C3H1-type" evidence="6">
    <location>
        <begin position="140"/>
        <end position="168"/>
    </location>
</feature>
<sequence length="374" mass="40791">MVMYGRAHIRNGSHPDTGSKWAPSGPDPDLEESMQRLGLWGGGERYPERPGATLCAYYMRTGLCGYGAKCRFNHPHDRGSVGAAQFGVGVYPERPGELTCQFYLRTGTCKFGASCKFHHPRNAAGSLIRVPLNTSGYPLRPEEKECSYYLRMGHCKYGLTCKYHHPQPGLSPGPPSTARPFYPTVQSLPGLPTEQYGGTTANFRATRPPLLPASYLHNGYAPVLLHGMVPVPNWSYSGPVSPSLSTGAQPSNGLASVYGISQMVSSPTAFPAPYSPLQAASAGLSRSAQNEKRFPERPGQPECQHYMKTGNCKFGPMCRYHHPPGWIGSNTNCVFSPFGLPLRPGAQPCSFYLQKGVCKFGPSCKFDHPMQIRV</sequence>
<dbReference type="Gene3D" id="2.30.30.1190">
    <property type="match status" value="1"/>
</dbReference>
<evidence type="ECO:0000256" key="4">
    <source>
        <dbReference type="ARBA" id="ARBA00023125"/>
    </source>
</evidence>
<dbReference type="InterPro" id="IPR050974">
    <property type="entry name" value="Plant_ZF_CCCH"/>
</dbReference>
<feature type="domain" description="C3H1-type" evidence="6">
    <location>
        <begin position="49"/>
        <end position="77"/>
    </location>
</feature>
<evidence type="ECO:0000313" key="7">
    <source>
        <dbReference type="EMBL" id="RAL42121.1"/>
    </source>
</evidence>
<evidence type="ECO:0000256" key="1">
    <source>
        <dbReference type="ARBA" id="ARBA00022723"/>
    </source>
</evidence>
<feature type="domain" description="C3H1-type" evidence="6">
    <location>
        <begin position="94"/>
        <end position="122"/>
    </location>
</feature>
<feature type="zinc finger region" description="C3H1-type" evidence="5">
    <location>
        <begin position="343"/>
        <end position="371"/>
    </location>
</feature>
<feature type="zinc finger region" description="C3H1-type" evidence="5">
    <location>
        <begin position="140"/>
        <end position="168"/>
    </location>
</feature>
<dbReference type="AlphaFoldDB" id="A0A328DD00"/>
<keyword evidence="1 5" id="KW-0479">Metal-binding</keyword>
<feature type="zinc finger region" description="C3H1-type" evidence="5">
    <location>
        <begin position="297"/>
        <end position="325"/>
    </location>
</feature>
<dbReference type="PANTHER" id="PTHR12506:SF43">
    <property type="entry name" value="ZINC FINGER CCCH DOMAIN-CONTAINING PROTEIN 32"/>
    <property type="match status" value="1"/>
</dbReference>
<feature type="zinc finger region" description="C3H1-type" evidence="5">
    <location>
        <begin position="49"/>
        <end position="77"/>
    </location>
</feature>
<organism evidence="7 8">
    <name type="scientific">Cuscuta australis</name>
    <dbReference type="NCBI Taxonomy" id="267555"/>
    <lineage>
        <taxon>Eukaryota</taxon>
        <taxon>Viridiplantae</taxon>
        <taxon>Streptophyta</taxon>
        <taxon>Embryophyta</taxon>
        <taxon>Tracheophyta</taxon>
        <taxon>Spermatophyta</taxon>
        <taxon>Magnoliopsida</taxon>
        <taxon>eudicotyledons</taxon>
        <taxon>Gunneridae</taxon>
        <taxon>Pentapetalae</taxon>
        <taxon>asterids</taxon>
        <taxon>lamiids</taxon>
        <taxon>Solanales</taxon>
        <taxon>Convolvulaceae</taxon>
        <taxon>Cuscuteae</taxon>
        <taxon>Cuscuta</taxon>
        <taxon>Cuscuta subgen. Grammica</taxon>
        <taxon>Cuscuta sect. Cleistogrammica</taxon>
    </lineage>
</organism>
<dbReference type="GO" id="GO:0003677">
    <property type="term" value="F:DNA binding"/>
    <property type="evidence" value="ECO:0007669"/>
    <property type="project" value="UniProtKB-KW"/>
</dbReference>
<dbReference type="PANTHER" id="PTHR12506">
    <property type="entry name" value="PROTEIN PHOSPHATASE RELATED"/>
    <property type="match status" value="1"/>
</dbReference>
<accession>A0A328DD00</accession>
<dbReference type="EMBL" id="NQVE01000175">
    <property type="protein sequence ID" value="RAL42121.1"/>
    <property type="molecule type" value="Genomic_DNA"/>
</dbReference>
<keyword evidence="2 5" id="KW-0863">Zinc-finger</keyword>
<dbReference type="SMART" id="SM00356">
    <property type="entry name" value="ZnF_C3H1"/>
    <property type="match status" value="5"/>
</dbReference>
<evidence type="ECO:0000256" key="3">
    <source>
        <dbReference type="ARBA" id="ARBA00022833"/>
    </source>
</evidence>
<protein>
    <recommendedName>
        <fullName evidence="6">C3H1-type domain-containing protein</fullName>
    </recommendedName>
</protein>
<keyword evidence="3 5" id="KW-0862">Zinc</keyword>
<dbReference type="Proteomes" id="UP000249390">
    <property type="component" value="Unassembled WGS sequence"/>
</dbReference>
<dbReference type="SUPFAM" id="SSF90229">
    <property type="entry name" value="CCCH zinc finger"/>
    <property type="match status" value="5"/>
</dbReference>
<name>A0A328DD00_9ASTE</name>
<keyword evidence="8" id="KW-1185">Reference proteome</keyword>
<dbReference type="InterPro" id="IPR036855">
    <property type="entry name" value="Znf_CCCH_sf"/>
</dbReference>
<evidence type="ECO:0000313" key="8">
    <source>
        <dbReference type="Proteomes" id="UP000249390"/>
    </source>
</evidence>
<comment type="caution">
    <text evidence="7">The sequence shown here is derived from an EMBL/GenBank/DDBJ whole genome shotgun (WGS) entry which is preliminary data.</text>
</comment>
<dbReference type="InterPro" id="IPR000571">
    <property type="entry name" value="Znf_CCCH"/>
</dbReference>
<dbReference type="GO" id="GO:0003729">
    <property type="term" value="F:mRNA binding"/>
    <property type="evidence" value="ECO:0007669"/>
    <property type="project" value="TreeGrafter"/>
</dbReference>